<proteinExistence type="predicted"/>
<dbReference type="RefSeq" id="WP_035479661.1">
    <property type="nucleotide sequence ID" value="NZ_CADFGL010000040.1"/>
</dbReference>
<gene>
    <name evidence="1" type="ORF">LMG22037_05622</name>
</gene>
<evidence type="ECO:0000313" key="2">
    <source>
        <dbReference type="Proteomes" id="UP000494249"/>
    </source>
</evidence>
<sequence>MAITTNSGVGSFSFTIKQGGDFSLSLTWLDDNGAPMNLTGYSMALSIARGVGLTPMLTVSSTASAGSRIVLGGTAGTIDVILADADTSSLTSTGLPSLPTLTNYPVFRLGLYDLKYTDPSGNVGYLLEGIVSLDPRTTV</sequence>
<dbReference type="EMBL" id="CADIKB010000042">
    <property type="protein sequence ID" value="CAB3731536.1"/>
    <property type="molecule type" value="Genomic_DNA"/>
</dbReference>
<dbReference type="Proteomes" id="UP000494249">
    <property type="component" value="Unassembled WGS sequence"/>
</dbReference>
<dbReference type="AlphaFoldDB" id="A0A6J5C9Q9"/>
<evidence type="ECO:0000313" key="1">
    <source>
        <dbReference type="EMBL" id="CAB3731536.1"/>
    </source>
</evidence>
<reference evidence="1 2" key="1">
    <citation type="submission" date="2020-04" db="EMBL/GenBank/DDBJ databases">
        <authorList>
            <person name="De Canck E."/>
        </authorList>
    </citation>
    <scope>NUCLEOTIDE SEQUENCE [LARGE SCALE GENOMIC DNA]</scope>
    <source>
        <strain evidence="1 2">LMG 22037</strain>
    </source>
</reference>
<name>A0A6J5C9Q9_9BURK</name>
<accession>A0A6J5C9Q9</accession>
<protein>
    <submittedName>
        <fullName evidence="1">Uncharacterized protein</fullName>
    </submittedName>
</protein>
<organism evidence="1 2">
    <name type="scientific">Paraburkholderia phenoliruptrix</name>
    <dbReference type="NCBI Taxonomy" id="252970"/>
    <lineage>
        <taxon>Bacteria</taxon>
        <taxon>Pseudomonadati</taxon>
        <taxon>Pseudomonadota</taxon>
        <taxon>Betaproteobacteria</taxon>
        <taxon>Burkholderiales</taxon>
        <taxon>Burkholderiaceae</taxon>
        <taxon>Paraburkholderia</taxon>
    </lineage>
</organism>